<dbReference type="Gene3D" id="2.30.30.280">
    <property type="entry name" value="Adenine nucleotide alpha hydrolases-like domains"/>
    <property type="match status" value="1"/>
</dbReference>
<evidence type="ECO:0000256" key="4">
    <source>
        <dbReference type="ARBA" id="ARBA00022741"/>
    </source>
</evidence>
<dbReference type="Proteomes" id="UP001056834">
    <property type="component" value="Chromosome"/>
</dbReference>
<dbReference type="EC" id="2.8.1.13" evidence="9"/>
<dbReference type="RefSeq" id="WP_250223021.1">
    <property type="nucleotide sequence ID" value="NZ_CP097762.1"/>
</dbReference>
<keyword evidence="5 9" id="KW-0067">ATP-binding</keyword>
<sequence>MTNNHKKKVIVGMSGGVDSSVAAWILKQQGYKVEGLFMNNWEENDEETEYCTEAADLSDAFTVCDDLNIYLHTINFSKEYNGKVFKIFLQKYKSGCTPNPDVLCNKEIKFNTFLKFALKNLQADLIATGHYVRNINTNTNTYLIKGTDKNKDQSYFLHTISHKKLKKCLFPIGTLKKTQVRDIARKLKLKIANKKDSTGICFIAPKNFRKFIQNYIPIQPGNILNTDGNIIGAHQGTSFYTLGQRKGLKIGGIKTGNGQPWYVVDKNTAHNTLIVAQGKNHPRLMSKEFITEKVLWIERKILKYPLYCTVKTRYRQPDIQCCIYPIFKNNLKVILKHPIAAITPGQSAVFYLKERCLGGGIIYKTFPIITV</sequence>
<feature type="site" description="Interaction with tRNA" evidence="9">
    <location>
        <position position="130"/>
    </location>
</feature>
<feature type="binding site" evidence="9">
    <location>
        <position position="38"/>
    </location>
    <ligand>
        <name>ATP</name>
        <dbReference type="ChEBI" id="CHEBI:30616"/>
    </ligand>
</feature>
<feature type="domain" description="Rhodanese" evidence="10">
    <location>
        <begin position="4"/>
        <end position="50"/>
    </location>
</feature>
<evidence type="ECO:0000259" key="10">
    <source>
        <dbReference type="PROSITE" id="PS50206"/>
    </source>
</evidence>
<dbReference type="Pfam" id="PF03054">
    <property type="entry name" value="tRNA_Me_trans"/>
    <property type="match status" value="1"/>
</dbReference>
<reference evidence="11" key="1">
    <citation type="submission" date="2022-05" db="EMBL/GenBank/DDBJ databases">
        <title>Impact of host demography and evolutionary history on endosymbiont molecular evolution: a test in carpenter ants (Genus Camponotus) and their Blochmannia endosymbionts.</title>
        <authorList>
            <person name="Manthey J.D."/>
            <person name="Giron J.C."/>
            <person name="Hruska J.P."/>
        </authorList>
    </citation>
    <scope>NUCLEOTIDE SEQUENCE</scope>
    <source>
        <strain evidence="11">C-006</strain>
    </source>
</reference>
<dbReference type="HAMAP" id="MF_00144">
    <property type="entry name" value="tRNA_thiouridyl_MnmA"/>
    <property type="match status" value="1"/>
</dbReference>
<comment type="similarity">
    <text evidence="9">Belongs to the MnmA/TRMU family.</text>
</comment>
<dbReference type="InterPro" id="IPR001763">
    <property type="entry name" value="Rhodanese-like_dom"/>
</dbReference>
<dbReference type="NCBIfam" id="TIGR00420">
    <property type="entry name" value="trmU"/>
    <property type="match status" value="1"/>
</dbReference>
<dbReference type="CDD" id="cd01998">
    <property type="entry name" value="MnmA_TRMU-like"/>
    <property type="match status" value="1"/>
</dbReference>
<dbReference type="GO" id="GO:0103016">
    <property type="term" value="F:tRNA-uridine 2-sulfurtransferase activity"/>
    <property type="evidence" value="ECO:0007669"/>
    <property type="project" value="UniProtKB-EC"/>
</dbReference>
<evidence type="ECO:0000256" key="6">
    <source>
        <dbReference type="ARBA" id="ARBA00022884"/>
    </source>
</evidence>
<comment type="subcellular location">
    <subcellularLocation>
        <location evidence="9">Cytoplasm</location>
    </subcellularLocation>
</comment>
<dbReference type="Gene3D" id="3.40.50.620">
    <property type="entry name" value="HUPs"/>
    <property type="match status" value="1"/>
</dbReference>
<keyword evidence="7 9" id="KW-1015">Disulfide bond</keyword>
<keyword evidence="4 9" id="KW-0547">Nucleotide-binding</keyword>
<dbReference type="PANTHER" id="PTHR11933">
    <property type="entry name" value="TRNA 5-METHYLAMINOMETHYL-2-THIOURIDYLATE -METHYLTRANSFERASE"/>
    <property type="match status" value="1"/>
</dbReference>
<evidence type="ECO:0000256" key="3">
    <source>
        <dbReference type="ARBA" id="ARBA00022694"/>
    </source>
</evidence>
<keyword evidence="1 9" id="KW-0820">tRNA-binding</keyword>
<protein>
    <recommendedName>
        <fullName evidence="9">tRNA-specific 2-thiouridylase MnmA</fullName>
        <ecNumber evidence="9">2.8.1.13</ecNumber>
    </recommendedName>
</protein>
<keyword evidence="12" id="KW-1185">Reference proteome</keyword>
<feature type="region of interest" description="Interaction with tRNA" evidence="9">
    <location>
        <begin position="151"/>
        <end position="153"/>
    </location>
</feature>
<evidence type="ECO:0000256" key="1">
    <source>
        <dbReference type="ARBA" id="ARBA00022555"/>
    </source>
</evidence>
<feature type="binding site" evidence="9">
    <location>
        <begin position="12"/>
        <end position="19"/>
    </location>
    <ligand>
        <name>ATP</name>
        <dbReference type="ChEBI" id="CHEBI:30616"/>
    </ligand>
</feature>
<feature type="active site" description="Cysteine persulfide intermediate" evidence="9">
    <location>
        <position position="201"/>
    </location>
</feature>
<feature type="site" description="Interaction with tRNA" evidence="9">
    <location>
        <position position="346"/>
    </location>
</feature>
<name>A0ABY4SV06_9ENTR</name>
<dbReference type="SUPFAM" id="SSF52402">
    <property type="entry name" value="Adenine nucleotide alpha hydrolases-like"/>
    <property type="match status" value="1"/>
</dbReference>
<keyword evidence="3 9" id="KW-0819">tRNA processing</keyword>
<evidence type="ECO:0000256" key="8">
    <source>
        <dbReference type="ARBA" id="ARBA00051542"/>
    </source>
</evidence>
<evidence type="ECO:0000256" key="9">
    <source>
        <dbReference type="HAMAP-Rule" id="MF_00144"/>
    </source>
</evidence>
<comment type="catalytic activity">
    <reaction evidence="8 9">
        <text>S-sulfanyl-L-cysteinyl-[protein] + uridine(34) in tRNA + AH2 + ATP = 2-thiouridine(34) in tRNA + L-cysteinyl-[protein] + A + AMP + diphosphate + H(+)</text>
        <dbReference type="Rhea" id="RHEA:47032"/>
        <dbReference type="Rhea" id="RHEA-COMP:10131"/>
        <dbReference type="Rhea" id="RHEA-COMP:11726"/>
        <dbReference type="Rhea" id="RHEA-COMP:11727"/>
        <dbReference type="Rhea" id="RHEA-COMP:11728"/>
        <dbReference type="ChEBI" id="CHEBI:13193"/>
        <dbReference type="ChEBI" id="CHEBI:15378"/>
        <dbReference type="ChEBI" id="CHEBI:17499"/>
        <dbReference type="ChEBI" id="CHEBI:29950"/>
        <dbReference type="ChEBI" id="CHEBI:30616"/>
        <dbReference type="ChEBI" id="CHEBI:33019"/>
        <dbReference type="ChEBI" id="CHEBI:61963"/>
        <dbReference type="ChEBI" id="CHEBI:65315"/>
        <dbReference type="ChEBI" id="CHEBI:87170"/>
        <dbReference type="ChEBI" id="CHEBI:456215"/>
        <dbReference type="EC" id="2.8.1.13"/>
    </reaction>
</comment>
<feature type="region of interest" description="Interaction with target base in tRNA" evidence="9">
    <location>
        <begin position="99"/>
        <end position="101"/>
    </location>
</feature>
<feature type="binding site" evidence="9">
    <location>
        <position position="129"/>
    </location>
    <ligand>
        <name>ATP</name>
        <dbReference type="ChEBI" id="CHEBI:30616"/>
    </ligand>
</feature>
<dbReference type="InterPro" id="IPR046884">
    <property type="entry name" value="MnmA-like_central"/>
</dbReference>
<organism evidence="11 12">
    <name type="scientific">Candidatus Blochmannia ocreatus</name>
    <name type="common">nom. nud.</name>
    <dbReference type="NCBI Taxonomy" id="251538"/>
    <lineage>
        <taxon>Bacteria</taxon>
        <taxon>Pseudomonadati</taxon>
        <taxon>Pseudomonadota</taxon>
        <taxon>Gammaproteobacteria</taxon>
        <taxon>Enterobacterales</taxon>
        <taxon>Enterobacteriaceae</taxon>
        <taxon>ant endosymbionts</taxon>
        <taxon>Candidatus Blochmanniella</taxon>
    </lineage>
</organism>
<dbReference type="PROSITE" id="PS50206">
    <property type="entry name" value="RHODANESE_3"/>
    <property type="match status" value="1"/>
</dbReference>
<evidence type="ECO:0000313" key="12">
    <source>
        <dbReference type="Proteomes" id="UP001056834"/>
    </source>
</evidence>
<dbReference type="NCBIfam" id="NF001138">
    <property type="entry name" value="PRK00143.1"/>
    <property type="match status" value="1"/>
</dbReference>
<keyword evidence="6 9" id="KW-0694">RNA-binding</keyword>
<proteinExistence type="inferred from homology"/>
<keyword evidence="2 9" id="KW-0808">Transferase</keyword>
<feature type="region of interest" description="Interaction with tRNA" evidence="9">
    <location>
        <begin position="313"/>
        <end position="314"/>
    </location>
</feature>
<feature type="active site" description="Nucleophile" evidence="9">
    <location>
        <position position="104"/>
    </location>
</feature>
<comment type="function">
    <text evidence="9">Catalyzes the 2-thiolation of uridine at the wobble position (U34) of tRNA(Lys), tRNA(Glu) and tRNA(Gln), leading to the formation of s(2)U34, the first step of tRNA-mnm(5)s(2)U34 synthesis. Sulfur is provided by IscS, via a sulfur-relay system. Binds ATP and its substrate tRNAs.</text>
</comment>
<dbReference type="InterPro" id="IPR023382">
    <property type="entry name" value="MnmA-like_central_sf"/>
</dbReference>
<keyword evidence="9" id="KW-0963">Cytoplasm</keyword>
<dbReference type="EMBL" id="CP097762">
    <property type="protein sequence ID" value="URJ24898.1"/>
    <property type="molecule type" value="Genomic_DNA"/>
</dbReference>
<evidence type="ECO:0000256" key="5">
    <source>
        <dbReference type="ARBA" id="ARBA00022840"/>
    </source>
</evidence>
<feature type="disulfide bond" description="Alternate" evidence="9">
    <location>
        <begin position="104"/>
        <end position="201"/>
    </location>
</feature>
<dbReference type="InterPro" id="IPR046885">
    <property type="entry name" value="MnmA-like_C"/>
</dbReference>
<gene>
    <name evidence="9 11" type="primary">mnmA</name>
    <name evidence="11" type="ORF">M9405_01895</name>
</gene>
<evidence type="ECO:0000256" key="2">
    <source>
        <dbReference type="ARBA" id="ARBA00022679"/>
    </source>
</evidence>
<dbReference type="PANTHER" id="PTHR11933:SF5">
    <property type="entry name" value="MITOCHONDRIAL TRNA-SPECIFIC 2-THIOURIDYLASE 1"/>
    <property type="match status" value="1"/>
</dbReference>
<accession>A0ABY4SV06</accession>
<dbReference type="InterPro" id="IPR004506">
    <property type="entry name" value="MnmA-like"/>
</dbReference>
<dbReference type="Pfam" id="PF20259">
    <property type="entry name" value="tRNA_Me_trans_M"/>
    <property type="match status" value="1"/>
</dbReference>
<dbReference type="Gene3D" id="2.40.30.10">
    <property type="entry name" value="Translation factors"/>
    <property type="match status" value="1"/>
</dbReference>
<comment type="subunit">
    <text evidence="9">Interacts with TusE.</text>
</comment>
<evidence type="ECO:0000313" key="11">
    <source>
        <dbReference type="EMBL" id="URJ24898.1"/>
    </source>
</evidence>
<evidence type="ECO:0000256" key="7">
    <source>
        <dbReference type="ARBA" id="ARBA00023157"/>
    </source>
</evidence>
<dbReference type="InterPro" id="IPR014729">
    <property type="entry name" value="Rossmann-like_a/b/a_fold"/>
</dbReference>
<dbReference type="Pfam" id="PF20258">
    <property type="entry name" value="tRNA_Me_trans_C"/>
    <property type="match status" value="1"/>
</dbReference>